<reference evidence="1" key="1">
    <citation type="submission" date="2022-06" db="EMBL/GenBank/DDBJ databases">
        <title>Isolation of gut microbiota from human fecal samples.</title>
        <authorList>
            <person name="Pamer E.G."/>
            <person name="Barat B."/>
            <person name="Waligurski E."/>
            <person name="Medina S."/>
            <person name="Paddock L."/>
            <person name="Mostad J."/>
        </authorList>
    </citation>
    <scope>NUCLEOTIDE SEQUENCE</scope>
    <source>
        <strain evidence="1">DFI.7.96</strain>
    </source>
</reference>
<evidence type="ECO:0008006" key="3">
    <source>
        <dbReference type="Google" id="ProtNLM"/>
    </source>
</evidence>
<dbReference type="Proteomes" id="UP001205063">
    <property type="component" value="Unassembled WGS sequence"/>
</dbReference>
<evidence type="ECO:0000313" key="1">
    <source>
        <dbReference type="EMBL" id="MCQ4950005.1"/>
    </source>
</evidence>
<gene>
    <name evidence="1" type="ORF">NE646_10070</name>
</gene>
<organism evidence="1 2">
    <name type="scientific">Bittarella massiliensis</name>
    <name type="common">ex Durand et al. 2017</name>
    <dbReference type="NCBI Taxonomy" id="1720313"/>
    <lineage>
        <taxon>Bacteria</taxon>
        <taxon>Bacillati</taxon>
        <taxon>Bacillota</taxon>
        <taxon>Clostridia</taxon>
        <taxon>Eubacteriales</taxon>
        <taxon>Oscillospiraceae</taxon>
        <taxon>Bittarella (ex Durand et al. 2017)</taxon>
    </lineage>
</organism>
<accession>A0AAW5KF99</accession>
<evidence type="ECO:0000313" key="2">
    <source>
        <dbReference type="Proteomes" id="UP001205063"/>
    </source>
</evidence>
<dbReference type="EMBL" id="JANGAB010000005">
    <property type="protein sequence ID" value="MCQ4950005.1"/>
    <property type="molecule type" value="Genomic_DNA"/>
</dbReference>
<name>A0AAW5KF99_9FIRM</name>
<proteinExistence type="predicted"/>
<dbReference type="RefSeq" id="WP_256136385.1">
    <property type="nucleotide sequence ID" value="NZ_JANGAB010000005.1"/>
</dbReference>
<sequence>MKGELTQILVQRLCAGDEREGYAALKELLEHSRTGREVYPYWEELAALLGSANSYRRTRGALLLLQNARWAEEEQLERWMPRLLGLLQEEERATALRQYLRAWEGAVRDVPALAGPLCRVLEGLDLDRYGESMAPLLQRDRERLLSALQGEGDEGDG</sequence>
<dbReference type="AlphaFoldDB" id="A0AAW5KF99"/>
<protein>
    <recommendedName>
        <fullName evidence="3">SufBD protein</fullName>
    </recommendedName>
</protein>
<comment type="caution">
    <text evidence="1">The sequence shown here is derived from an EMBL/GenBank/DDBJ whole genome shotgun (WGS) entry which is preliminary data.</text>
</comment>